<dbReference type="Proteomes" id="UP000001025">
    <property type="component" value="Chromosome"/>
</dbReference>
<dbReference type="Gene3D" id="1.25.40.10">
    <property type="entry name" value="Tetratricopeptide repeat domain"/>
    <property type="match status" value="2"/>
</dbReference>
<dbReference type="AlphaFoldDB" id="Q7USC1"/>
<evidence type="ECO:0000313" key="3">
    <source>
        <dbReference type="EMBL" id="CAD73876.1"/>
    </source>
</evidence>
<feature type="compositionally biased region" description="Polar residues" evidence="1">
    <location>
        <begin position="386"/>
        <end position="396"/>
    </location>
</feature>
<dbReference type="KEGG" id="rba:RB4593"/>
<evidence type="ECO:0000313" key="4">
    <source>
        <dbReference type="Proteomes" id="UP000001025"/>
    </source>
</evidence>
<gene>
    <name evidence="3" type="ordered locus">RB4593</name>
</gene>
<feature type="chain" id="PRO_5004294260" description="Outer membrane lipoprotein BamD-like domain-containing protein" evidence="2">
    <location>
        <begin position="29"/>
        <end position="404"/>
    </location>
</feature>
<dbReference type="OrthoDB" id="274477at2"/>
<feature type="region of interest" description="Disordered" evidence="1">
    <location>
        <begin position="382"/>
        <end position="404"/>
    </location>
</feature>
<evidence type="ECO:0000256" key="2">
    <source>
        <dbReference type="SAM" id="SignalP"/>
    </source>
</evidence>
<keyword evidence="4" id="KW-1185">Reference proteome</keyword>
<organism evidence="3 4">
    <name type="scientific">Rhodopirellula baltica (strain DSM 10527 / NCIMB 13988 / SH1)</name>
    <dbReference type="NCBI Taxonomy" id="243090"/>
    <lineage>
        <taxon>Bacteria</taxon>
        <taxon>Pseudomonadati</taxon>
        <taxon>Planctomycetota</taxon>
        <taxon>Planctomycetia</taxon>
        <taxon>Pirellulales</taxon>
        <taxon>Pirellulaceae</taxon>
        <taxon>Rhodopirellula</taxon>
    </lineage>
</organism>
<dbReference type="eggNOG" id="COG4105">
    <property type="taxonomic scope" value="Bacteria"/>
</dbReference>
<dbReference type="EnsemblBacteria" id="CAD73876">
    <property type="protein sequence ID" value="CAD73876"/>
    <property type="gene ID" value="RB4593"/>
</dbReference>
<accession>Q7USC1</accession>
<dbReference type="EMBL" id="BX294140">
    <property type="protein sequence ID" value="CAD73876.1"/>
    <property type="molecule type" value="Genomic_DNA"/>
</dbReference>
<keyword evidence="2" id="KW-0732">Signal</keyword>
<dbReference type="PROSITE" id="PS51257">
    <property type="entry name" value="PROKAR_LIPOPROTEIN"/>
    <property type="match status" value="1"/>
</dbReference>
<dbReference type="PATRIC" id="fig|243090.15.peg.2150"/>
<dbReference type="Pfam" id="PF13174">
    <property type="entry name" value="TPR_6"/>
    <property type="match status" value="1"/>
</dbReference>
<feature type="signal peptide" evidence="2">
    <location>
        <begin position="1"/>
        <end position="28"/>
    </location>
</feature>
<dbReference type="HOGENOM" id="CLU_050202_0_0_0"/>
<protein>
    <recommendedName>
        <fullName evidence="5">Outer membrane lipoprotein BamD-like domain-containing protein</fullName>
    </recommendedName>
</protein>
<dbReference type="SUPFAM" id="SSF48452">
    <property type="entry name" value="TPR-like"/>
    <property type="match status" value="1"/>
</dbReference>
<reference evidence="3 4" key="1">
    <citation type="journal article" date="2003" name="Proc. Natl. Acad. Sci. U.S.A.">
        <title>Complete genome sequence of the marine planctomycete Pirellula sp. strain 1.</title>
        <authorList>
            <person name="Gloeckner F.O."/>
            <person name="Kube M."/>
            <person name="Bauer M."/>
            <person name="Teeling H."/>
            <person name="Lombardot T."/>
            <person name="Ludwig W."/>
            <person name="Gade D."/>
            <person name="Beck A."/>
            <person name="Borzym K."/>
            <person name="Heitmann K."/>
            <person name="Rabus R."/>
            <person name="Schlesner H."/>
            <person name="Amann R."/>
            <person name="Reinhardt R."/>
        </authorList>
    </citation>
    <scope>NUCLEOTIDE SEQUENCE [LARGE SCALE GENOMIC DNA]</scope>
    <source>
        <strain evidence="4">DSM 10527 / NCIMB 13988 / SH1</strain>
    </source>
</reference>
<name>Q7USC1_RHOBA</name>
<dbReference type="InterPro" id="IPR011990">
    <property type="entry name" value="TPR-like_helical_dom_sf"/>
</dbReference>
<proteinExistence type="predicted"/>
<dbReference type="InParanoid" id="Q7USC1"/>
<dbReference type="InterPro" id="IPR019734">
    <property type="entry name" value="TPR_rpt"/>
</dbReference>
<sequence length="404" mass="46195">MLVTSCRSLLFAAAVCACPVLVTDSLYAQSGFWDSTKDTTDRAMRFLTMREQPNAERARDLYQEADQLFRGAASRFNQTERDGEAEGTEKKDFARAAKLFARAADAQPGTALAQDAMFMQAESLFFSDQLPDAADVYERLNKEFPNNRHVDQAAARAFAISQYWIDTEVATQDDWFKFNLFDASRPRLDAEGHAVRVLDQIRYDNPTGRLADDATMAAAVEYMRQGDFETADEFLTDLRETFPESDHFFNAHLMGIRCKLEVFAGPKYSGLMLEEADKLVRQTRERFPDRLRDPETSEMVARAAAEVAYRRAEKLNDRAIYREKRSEYGAARLHYQMILRDYPSTPFADRARQRLEAITSYPDVPAERVSATLLKRIFPDSRRSSPLETKFNSPTGERSESIYR</sequence>
<evidence type="ECO:0000256" key="1">
    <source>
        <dbReference type="SAM" id="MobiDB-lite"/>
    </source>
</evidence>
<dbReference type="STRING" id="243090.RB4593"/>
<evidence type="ECO:0008006" key="5">
    <source>
        <dbReference type="Google" id="ProtNLM"/>
    </source>
</evidence>